<dbReference type="AlphaFoldDB" id="A0A0E9XF34"/>
<organism evidence="1">
    <name type="scientific">Anguilla anguilla</name>
    <name type="common">European freshwater eel</name>
    <name type="synonym">Muraena anguilla</name>
    <dbReference type="NCBI Taxonomy" id="7936"/>
    <lineage>
        <taxon>Eukaryota</taxon>
        <taxon>Metazoa</taxon>
        <taxon>Chordata</taxon>
        <taxon>Craniata</taxon>
        <taxon>Vertebrata</taxon>
        <taxon>Euteleostomi</taxon>
        <taxon>Actinopterygii</taxon>
        <taxon>Neopterygii</taxon>
        <taxon>Teleostei</taxon>
        <taxon>Anguilliformes</taxon>
        <taxon>Anguillidae</taxon>
        <taxon>Anguilla</taxon>
    </lineage>
</organism>
<dbReference type="EMBL" id="GBXM01008299">
    <property type="protein sequence ID" value="JAI00279.1"/>
    <property type="molecule type" value="Transcribed_RNA"/>
</dbReference>
<reference evidence="1" key="1">
    <citation type="submission" date="2014-11" db="EMBL/GenBank/DDBJ databases">
        <authorList>
            <person name="Amaro Gonzalez C."/>
        </authorList>
    </citation>
    <scope>NUCLEOTIDE SEQUENCE</scope>
</reference>
<proteinExistence type="predicted"/>
<evidence type="ECO:0000313" key="1">
    <source>
        <dbReference type="EMBL" id="JAI00279.1"/>
    </source>
</evidence>
<sequence>MCRAVLGHLTEMAAVSVLSCVLCTRIDYVDKLRLQGGSAHQETIHIMLGAQLLAVGTSH</sequence>
<name>A0A0E9XF34_ANGAN</name>
<accession>A0A0E9XF34</accession>
<protein>
    <submittedName>
        <fullName evidence="1">Uncharacterized protein</fullName>
    </submittedName>
</protein>
<reference evidence="1" key="2">
    <citation type="journal article" date="2015" name="Fish Shellfish Immunol.">
        <title>Early steps in the European eel (Anguilla anguilla)-Vibrio vulnificus interaction in the gills: Role of the RtxA13 toxin.</title>
        <authorList>
            <person name="Callol A."/>
            <person name="Pajuelo D."/>
            <person name="Ebbesson L."/>
            <person name="Teles M."/>
            <person name="MacKenzie S."/>
            <person name="Amaro C."/>
        </authorList>
    </citation>
    <scope>NUCLEOTIDE SEQUENCE</scope>
</reference>